<feature type="domain" description="BTB" evidence="2">
    <location>
        <begin position="182"/>
        <end position="252"/>
    </location>
</feature>
<gene>
    <name evidence="3" type="ORF">BRAN1462_LOCUS9140</name>
</gene>
<feature type="region of interest" description="Disordered" evidence="1">
    <location>
        <begin position="412"/>
        <end position="439"/>
    </location>
</feature>
<dbReference type="PANTHER" id="PTHR45632">
    <property type="entry name" value="LD33804P"/>
    <property type="match status" value="1"/>
</dbReference>
<accession>A0A7S2IHZ7</accession>
<dbReference type="Gene3D" id="3.30.710.10">
    <property type="entry name" value="Potassium Channel Kv1.1, Chain A"/>
    <property type="match status" value="1"/>
</dbReference>
<dbReference type="AlphaFoldDB" id="A0A7S2IHZ7"/>
<evidence type="ECO:0000313" key="3">
    <source>
        <dbReference type="EMBL" id="CAD9519964.1"/>
    </source>
</evidence>
<evidence type="ECO:0000259" key="2">
    <source>
        <dbReference type="PROSITE" id="PS50097"/>
    </source>
</evidence>
<sequence>MPDPSQDTSQKIEGPMEPAAAPQRYYVRCEEASSHADVYVKKADLFNGYPQWGSTTHAMCSVGSGKSVRWQLGDFFSEPHRGELPHKMVQWTDGFGGSAVSGLAIGLAPNPKLQHVWADSLWKLKRLAEAFVYVNRRDEFVDNVEKIATQVANPFRDYASKNSALQTKLQTCTAGCMAACFPDLELVVADGTRIPARRKSLMAASPFFHAMLKEGGGMKEATARCVELPCTKVSVARSVLCLIYTDMAALPDLQLSVSDLVEVLAQEKMGSAGLSDMQALLKLVSLHAAADKGEWSKTQVHVVKGFARLAGEDPACLEDLPFEVLAQVLQCDELCAAGREGRILVLVTKWAQGHDIGRLPELLEMVRFPLVNFAELDADERAALRFANDRAREPLHRLIGEAASLQIQVAAGVKRGPSQSGSEAESRRARKRQRGDGIPGLKADLLGQLLCGSLWADGGSPATAGA</sequence>
<proteinExistence type="predicted"/>
<reference evidence="3" key="1">
    <citation type="submission" date="2021-01" db="EMBL/GenBank/DDBJ databases">
        <authorList>
            <person name="Corre E."/>
            <person name="Pelletier E."/>
            <person name="Niang G."/>
            <person name="Scheremetjew M."/>
            <person name="Finn R."/>
            <person name="Kale V."/>
            <person name="Holt S."/>
            <person name="Cochrane G."/>
            <person name="Meng A."/>
            <person name="Brown T."/>
            <person name="Cohen L."/>
        </authorList>
    </citation>
    <scope>NUCLEOTIDE SEQUENCE</scope>
    <source>
        <strain evidence="3">RCC3387</strain>
    </source>
</reference>
<protein>
    <recommendedName>
        <fullName evidence="2">BTB domain-containing protein</fullName>
    </recommendedName>
</protein>
<dbReference type="InterPro" id="IPR011333">
    <property type="entry name" value="SKP1/BTB/POZ_sf"/>
</dbReference>
<dbReference type="CDD" id="cd18186">
    <property type="entry name" value="BTB_POZ_ZBTB_KLHL-like"/>
    <property type="match status" value="1"/>
</dbReference>
<dbReference type="EMBL" id="HBGW01014347">
    <property type="protein sequence ID" value="CAD9519964.1"/>
    <property type="molecule type" value="Transcribed_RNA"/>
</dbReference>
<dbReference type="PROSITE" id="PS50097">
    <property type="entry name" value="BTB"/>
    <property type="match status" value="1"/>
</dbReference>
<dbReference type="Pfam" id="PF00651">
    <property type="entry name" value="BTB"/>
    <property type="match status" value="1"/>
</dbReference>
<organism evidence="3">
    <name type="scientific">Zooxanthella nutricula</name>
    <dbReference type="NCBI Taxonomy" id="1333877"/>
    <lineage>
        <taxon>Eukaryota</taxon>
        <taxon>Sar</taxon>
        <taxon>Alveolata</taxon>
        <taxon>Dinophyceae</taxon>
        <taxon>Peridiniales</taxon>
        <taxon>Peridiniales incertae sedis</taxon>
        <taxon>Zooxanthella</taxon>
    </lineage>
</organism>
<dbReference type="SUPFAM" id="SSF54695">
    <property type="entry name" value="POZ domain"/>
    <property type="match status" value="1"/>
</dbReference>
<name>A0A7S2IHZ7_9DINO</name>
<dbReference type="InterPro" id="IPR000210">
    <property type="entry name" value="BTB/POZ_dom"/>
</dbReference>
<evidence type="ECO:0000256" key="1">
    <source>
        <dbReference type="SAM" id="MobiDB-lite"/>
    </source>
</evidence>